<dbReference type="Pfam" id="PF00004">
    <property type="entry name" value="AAA"/>
    <property type="match status" value="1"/>
</dbReference>
<reference evidence="8" key="2">
    <citation type="journal article" date="2021" name="PeerJ">
        <title>Extensive microbial diversity within the chicken gut microbiome revealed by metagenomics and culture.</title>
        <authorList>
            <person name="Gilroy R."/>
            <person name="Ravi A."/>
            <person name="Getino M."/>
            <person name="Pursley I."/>
            <person name="Horton D.L."/>
            <person name="Alikhan N.F."/>
            <person name="Baker D."/>
            <person name="Gharbi K."/>
            <person name="Hall N."/>
            <person name="Watson M."/>
            <person name="Adriaenssens E.M."/>
            <person name="Foster-Nyarko E."/>
            <person name="Jarju S."/>
            <person name="Secka A."/>
            <person name="Antonio M."/>
            <person name="Oren A."/>
            <person name="Chaudhuri R.R."/>
            <person name="La Ragione R."/>
            <person name="Hildebrand F."/>
            <person name="Pallen M.J."/>
        </authorList>
    </citation>
    <scope>NUCLEOTIDE SEQUENCE</scope>
    <source>
        <strain evidence="8">517</strain>
    </source>
</reference>
<evidence type="ECO:0000256" key="3">
    <source>
        <dbReference type="ARBA" id="ARBA00022801"/>
    </source>
</evidence>
<evidence type="ECO:0000256" key="2">
    <source>
        <dbReference type="ARBA" id="ARBA00022741"/>
    </source>
</evidence>
<evidence type="ECO:0000256" key="6">
    <source>
        <dbReference type="PROSITE-ProRule" id="PRU01122"/>
    </source>
</evidence>
<keyword evidence="2" id="KW-0547">Nucleotide-binding</keyword>
<dbReference type="EC" id="3.4.21.53" evidence="6"/>
<dbReference type="InterPro" id="IPR027417">
    <property type="entry name" value="P-loop_NTPase"/>
</dbReference>
<dbReference type="Pfam" id="PF22667">
    <property type="entry name" value="Lon_lid"/>
    <property type="match status" value="1"/>
</dbReference>
<proteinExistence type="inferred from homology"/>
<dbReference type="InterPro" id="IPR054594">
    <property type="entry name" value="Lon_lid"/>
</dbReference>
<feature type="active site" evidence="6">
    <location>
        <position position="433"/>
    </location>
</feature>
<dbReference type="Proteomes" id="UP000727857">
    <property type="component" value="Unassembled WGS sequence"/>
</dbReference>
<dbReference type="SMART" id="SM00382">
    <property type="entry name" value="AAA"/>
    <property type="match status" value="1"/>
</dbReference>
<reference evidence="8" key="1">
    <citation type="submission" date="2020-10" db="EMBL/GenBank/DDBJ databases">
        <authorList>
            <person name="Gilroy R."/>
        </authorList>
    </citation>
    <scope>NUCLEOTIDE SEQUENCE</scope>
    <source>
        <strain evidence="8">517</strain>
    </source>
</reference>
<dbReference type="Gene3D" id="3.30.230.10">
    <property type="match status" value="1"/>
</dbReference>
<sequence>LKNYLDTVIELPWGIYTEDNEDLKEAQRVLDEDHYGIEKVKERLIEALAVRKLCKEGRSPIICLVGPPGVGKTSIARSIARAMNKNYVRLSFGGVRDEAEIRGHRKTYVGAMPGRIITSIKTAGSMNPVFLMDEIDKMASDYKGDPASALLEVLDPEQNVNFRDHFLEVPFDLSKVLFITTANTLDTISRPLLDRMEIIEMSGYTDIEKKEIAKRYLVRKALKQNGVESSWIRITDDAIEAIIQNYTRESGVRALEKQINAVVRKVARRFVERPNSRRVTVSAKNIADFLGEPKYLEKSKVRPDAKGVVTGLAWTEVGGDTLEVEVAFTPGKGEILLTGSLGDVMKESARIALSYCRTHLAEWGISEEFFKEHDVHIHVPEGATPKDGPSAGITIATAVCSALTDKCVRGDVAMTGELTLRGKVLPIGGLKEKSLAALRDGVKTIYLPEDNRKDYKELPEAVKKGIDFRFVDNVGAVIKSAIIW</sequence>
<dbReference type="InterPro" id="IPR020568">
    <property type="entry name" value="Ribosomal_Su5_D2-typ_SF"/>
</dbReference>
<keyword evidence="5" id="KW-0067">ATP-binding</keyword>
<dbReference type="PRINTS" id="PR00830">
    <property type="entry name" value="ENDOLAPTASE"/>
</dbReference>
<organism evidence="8 9">
    <name type="scientific">Candidatus Stercoripulliclostridium pullicola</name>
    <dbReference type="NCBI Taxonomy" id="2840953"/>
    <lineage>
        <taxon>Bacteria</taxon>
        <taxon>Bacillati</taxon>
        <taxon>Bacillota</taxon>
        <taxon>Clostridia</taxon>
        <taxon>Eubacteriales</taxon>
        <taxon>Candidatus Stercoripulliclostridium</taxon>
    </lineage>
</organism>
<dbReference type="GO" id="GO:0006515">
    <property type="term" value="P:protein quality control for misfolded or incompletely synthesized proteins"/>
    <property type="evidence" value="ECO:0007669"/>
    <property type="project" value="TreeGrafter"/>
</dbReference>
<dbReference type="SUPFAM" id="SSF52540">
    <property type="entry name" value="P-loop containing nucleoside triphosphate hydrolases"/>
    <property type="match status" value="1"/>
</dbReference>
<dbReference type="CDD" id="cd19500">
    <property type="entry name" value="RecA-like_Lon"/>
    <property type="match status" value="1"/>
</dbReference>
<dbReference type="Gene3D" id="1.10.8.60">
    <property type="match status" value="1"/>
</dbReference>
<dbReference type="InterPro" id="IPR008269">
    <property type="entry name" value="Lon_proteolytic"/>
</dbReference>
<dbReference type="AlphaFoldDB" id="A0A940DGR4"/>
<dbReference type="PANTHER" id="PTHR43718:SF2">
    <property type="entry name" value="LON PROTEASE HOMOLOG, MITOCHONDRIAL"/>
    <property type="match status" value="1"/>
</dbReference>
<evidence type="ECO:0000259" key="7">
    <source>
        <dbReference type="PROSITE" id="PS51786"/>
    </source>
</evidence>
<dbReference type="GO" id="GO:0005524">
    <property type="term" value="F:ATP binding"/>
    <property type="evidence" value="ECO:0007669"/>
    <property type="project" value="UniProtKB-KW"/>
</dbReference>
<feature type="domain" description="Lon proteolytic" evidence="7">
    <location>
        <begin position="303"/>
        <end position="484"/>
    </location>
</feature>
<evidence type="ECO:0000256" key="4">
    <source>
        <dbReference type="ARBA" id="ARBA00022825"/>
    </source>
</evidence>
<dbReference type="InterPro" id="IPR003959">
    <property type="entry name" value="ATPase_AAA_core"/>
</dbReference>
<dbReference type="PROSITE" id="PS01046">
    <property type="entry name" value="LON_SER"/>
    <property type="match status" value="1"/>
</dbReference>
<dbReference type="EMBL" id="JADINF010000093">
    <property type="protein sequence ID" value="MBO8424114.1"/>
    <property type="molecule type" value="Genomic_DNA"/>
</dbReference>
<dbReference type="InterPro" id="IPR003593">
    <property type="entry name" value="AAA+_ATPase"/>
</dbReference>
<dbReference type="SUPFAM" id="SSF54211">
    <property type="entry name" value="Ribosomal protein S5 domain 2-like"/>
    <property type="match status" value="1"/>
</dbReference>
<comment type="catalytic activity">
    <reaction evidence="6">
        <text>Hydrolysis of proteins in presence of ATP.</text>
        <dbReference type="EC" id="3.4.21.53"/>
    </reaction>
</comment>
<evidence type="ECO:0000313" key="8">
    <source>
        <dbReference type="EMBL" id="MBO8424114.1"/>
    </source>
</evidence>
<gene>
    <name evidence="8" type="primary">lon</name>
    <name evidence="8" type="ORF">IAB16_03775</name>
</gene>
<accession>A0A940DGR4</accession>
<keyword evidence="3 6" id="KW-0378">Hydrolase</keyword>
<evidence type="ECO:0000256" key="1">
    <source>
        <dbReference type="ARBA" id="ARBA00022670"/>
    </source>
</evidence>
<evidence type="ECO:0000256" key="5">
    <source>
        <dbReference type="ARBA" id="ARBA00022840"/>
    </source>
</evidence>
<comment type="similarity">
    <text evidence="6">Belongs to the peptidase S16 family.</text>
</comment>
<keyword evidence="1 6" id="KW-0645">Protease</keyword>
<dbReference type="GO" id="GO:0004252">
    <property type="term" value="F:serine-type endopeptidase activity"/>
    <property type="evidence" value="ECO:0007669"/>
    <property type="project" value="UniProtKB-UniRule"/>
</dbReference>
<dbReference type="Pfam" id="PF05362">
    <property type="entry name" value="Lon_C"/>
    <property type="match status" value="1"/>
</dbReference>
<keyword evidence="4 6" id="KW-0720">Serine protease</keyword>
<comment type="caution">
    <text evidence="8">The sequence shown here is derived from an EMBL/GenBank/DDBJ whole genome shotgun (WGS) entry which is preliminary data.</text>
</comment>
<dbReference type="PROSITE" id="PS51786">
    <property type="entry name" value="LON_PROTEOLYTIC"/>
    <property type="match status" value="1"/>
</dbReference>
<dbReference type="Gene3D" id="3.40.50.300">
    <property type="entry name" value="P-loop containing nucleotide triphosphate hydrolases"/>
    <property type="match status" value="1"/>
</dbReference>
<evidence type="ECO:0000313" key="9">
    <source>
        <dbReference type="Proteomes" id="UP000727857"/>
    </source>
</evidence>
<feature type="active site" evidence="6">
    <location>
        <position position="390"/>
    </location>
</feature>
<dbReference type="InterPro" id="IPR014721">
    <property type="entry name" value="Ribsml_uS5_D2-typ_fold_subgr"/>
</dbReference>
<dbReference type="GO" id="GO:0016887">
    <property type="term" value="F:ATP hydrolysis activity"/>
    <property type="evidence" value="ECO:0007669"/>
    <property type="project" value="InterPro"/>
</dbReference>
<feature type="non-terminal residue" evidence="8">
    <location>
        <position position="1"/>
    </location>
</feature>
<dbReference type="InterPro" id="IPR027065">
    <property type="entry name" value="Lon_Prtase"/>
</dbReference>
<dbReference type="GO" id="GO:0004176">
    <property type="term" value="F:ATP-dependent peptidase activity"/>
    <property type="evidence" value="ECO:0007669"/>
    <property type="project" value="UniProtKB-UniRule"/>
</dbReference>
<dbReference type="NCBIfam" id="TIGR00763">
    <property type="entry name" value="lon"/>
    <property type="match status" value="1"/>
</dbReference>
<dbReference type="InterPro" id="IPR004815">
    <property type="entry name" value="Lon_bac/euk-typ"/>
</dbReference>
<name>A0A940DGR4_9FIRM</name>
<dbReference type="FunFam" id="3.40.50.300:FF:000382">
    <property type="entry name" value="Lon protease homolog 2, peroxisomal"/>
    <property type="match status" value="1"/>
</dbReference>
<dbReference type="InterPro" id="IPR008268">
    <property type="entry name" value="Peptidase_S16_AS"/>
</dbReference>
<protein>
    <recommendedName>
        <fullName evidence="6">endopeptidase La</fullName>
        <ecNumber evidence="6">3.4.21.53</ecNumber>
    </recommendedName>
</protein>
<dbReference type="PANTHER" id="PTHR43718">
    <property type="entry name" value="LON PROTEASE"/>
    <property type="match status" value="1"/>
</dbReference>